<protein>
    <submittedName>
        <fullName evidence="1">Uncharacterized protein</fullName>
    </submittedName>
</protein>
<proteinExistence type="predicted"/>
<dbReference type="AlphaFoldDB" id="X1A379"/>
<organism evidence="1">
    <name type="scientific">marine sediment metagenome</name>
    <dbReference type="NCBI Taxonomy" id="412755"/>
    <lineage>
        <taxon>unclassified sequences</taxon>
        <taxon>metagenomes</taxon>
        <taxon>ecological metagenomes</taxon>
    </lineage>
</organism>
<feature type="non-terminal residue" evidence="1">
    <location>
        <position position="1"/>
    </location>
</feature>
<sequence>ITLSMARMIQRQEDRFKALQMVVLMMAKDGMTSGWKPIIKVYVSNNPKQLKPEHRDYIFVAFNYVPGHDLRKIVKISNKVKTSHFREMISLN</sequence>
<name>X1A379_9ZZZZ</name>
<comment type="caution">
    <text evidence="1">The sequence shown here is derived from an EMBL/GenBank/DDBJ whole genome shotgun (WGS) entry which is preliminary data.</text>
</comment>
<accession>X1A379</accession>
<dbReference type="EMBL" id="BART01012055">
    <property type="protein sequence ID" value="GAG76505.1"/>
    <property type="molecule type" value="Genomic_DNA"/>
</dbReference>
<gene>
    <name evidence="1" type="ORF">S01H4_25356</name>
</gene>
<reference evidence="1" key="1">
    <citation type="journal article" date="2014" name="Front. Microbiol.">
        <title>High frequency of phylogenetically diverse reductive dehalogenase-homologous genes in deep subseafloor sedimentary metagenomes.</title>
        <authorList>
            <person name="Kawai M."/>
            <person name="Futagami T."/>
            <person name="Toyoda A."/>
            <person name="Takaki Y."/>
            <person name="Nishi S."/>
            <person name="Hori S."/>
            <person name="Arai W."/>
            <person name="Tsubouchi T."/>
            <person name="Morono Y."/>
            <person name="Uchiyama I."/>
            <person name="Ito T."/>
            <person name="Fujiyama A."/>
            <person name="Inagaki F."/>
            <person name="Takami H."/>
        </authorList>
    </citation>
    <scope>NUCLEOTIDE SEQUENCE</scope>
    <source>
        <strain evidence="1">Expedition CK06-06</strain>
    </source>
</reference>
<evidence type="ECO:0000313" key="1">
    <source>
        <dbReference type="EMBL" id="GAG76505.1"/>
    </source>
</evidence>